<name>A0AAV2P793_9HYME</name>
<dbReference type="PANTHER" id="PTHR16500:SF3">
    <property type="entry name" value="BRCA2-INTERACTING TRANSCRIPTIONAL REPRESSOR EMSY"/>
    <property type="match status" value="1"/>
</dbReference>
<feature type="region of interest" description="Disordered" evidence="3">
    <location>
        <begin position="340"/>
        <end position="373"/>
    </location>
</feature>
<feature type="region of interest" description="Disordered" evidence="3">
    <location>
        <begin position="127"/>
        <end position="151"/>
    </location>
</feature>
<dbReference type="EMBL" id="OZ034831">
    <property type="protein sequence ID" value="CAL1688587.1"/>
    <property type="molecule type" value="Genomic_DNA"/>
</dbReference>
<dbReference type="SUPFAM" id="SSF158639">
    <property type="entry name" value="ENT-like"/>
    <property type="match status" value="1"/>
</dbReference>
<dbReference type="PANTHER" id="PTHR16500">
    <property type="entry name" value="BRCA2-INTERACTING TRANSCRIPTIONAL REPRESSOR EMSY"/>
    <property type="match status" value="1"/>
</dbReference>
<feature type="compositionally biased region" description="Polar residues" evidence="3">
    <location>
        <begin position="129"/>
        <end position="144"/>
    </location>
</feature>
<dbReference type="GO" id="GO:0005654">
    <property type="term" value="C:nucleoplasm"/>
    <property type="evidence" value="ECO:0007669"/>
    <property type="project" value="TreeGrafter"/>
</dbReference>
<feature type="domain" description="ENT" evidence="4">
    <location>
        <begin position="13"/>
        <end position="97"/>
    </location>
</feature>
<keyword evidence="2" id="KW-0539">Nucleus</keyword>
<dbReference type="Proteomes" id="UP001497644">
    <property type="component" value="Chromosome 8"/>
</dbReference>
<proteinExistence type="predicted"/>
<dbReference type="Pfam" id="PF03735">
    <property type="entry name" value="ENT"/>
    <property type="match status" value="1"/>
</dbReference>
<evidence type="ECO:0000313" key="5">
    <source>
        <dbReference type="EMBL" id="CAL1688587.1"/>
    </source>
</evidence>
<protein>
    <recommendedName>
        <fullName evidence="4">ENT domain-containing protein</fullName>
    </recommendedName>
</protein>
<dbReference type="AlphaFoldDB" id="A0AAV2P793"/>
<evidence type="ECO:0000313" key="6">
    <source>
        <dbReference type="Proteomes" id="UP001497644"/>
    </source>
</evidence>
<dbReference type="InterPro" id="IPR033482">
    <property type="entry name" value="EMSY"/>
</dbReference>
<evidence type="ECO:0000256" key="2">
    <source>
        <dbReference type="ARBA" id="ARBA00023242"/>
    </source>
</evidence>
<gene>
    <name evidence="5" type="ORF">LPLAT_LOCUS13628</name>
</gene>
<evidence type="ECO:0000256" key="3">
    <source>
        <dbReference type="SAM" id="MobiDB-lite"/>
    </source>
</evidence>
<dbReference type="Gene3D" id="1.10.1240.40">
    <property type="entry name" value="ENT domain"/>
    <property type="match status" value="1"/>
</dbReference>
<dbReference type="PROSITE" id="PS51138">
    <property type="entry name" value="ENT"/>
    <property type="match status" value="1"/>
</dbReference>
<dbReference type="GO" id="GO:0006355">
    <property type="term" value="P:regulation of DNA-templated transcription"/>
    <property type="evidence" value="ECO:0007669"/>
    <property type="project" value="InterPro"/>
</dbReference>
<evidence type="ECO:0000256" key="1">
    <source>
        <dbReference type="ARBA" id="ARBA00004123"/>
    </source>
</evidence>
<keyword evidence="6" id="KW-1185">Reference proteome</keyword>
<dbReference type="InterPro" id="IPR036142">
    <property type="entry name" value="ENT_dom-like_sf"/>
</dbReference>
<comment type="subcellular location">
    <subcellularLocation>
        <location evidence="1">Nucleus</location>
    </subcellularLocation>
</comment>
<sequence>MWPMRSEMTRDECRKCLRCLELDAYGSMVSVLRAQGPFTNEKQKLLQELAKVLHISNERHRAEIRRAVNDEKLATIAEQLNGPNTGTDWTIEGRRTIPLLPRLKARSVFTTLANSLSLTTAAANEKNPKQVTFENSTATETESQPELKIEKDLSDAKSCSLENDCNSSKILHENSNLAEEEKIDDKDMIDKVIEKSKISKCPEKRKSPSPLSIAPPNKVQVISEPLNNTFCTSDDKQVPQTAHKQLIQAITHTQNAEVISLNPIDEILDTKSSTTVSGYSSALAAVSLNKHVVTSAITMYTDTDWTSNLKKMLSSTVQNKVSTKVVPAVSSSIALSTPLNKVHSESKDLQHEDSTNSTQKTSERSENTSSNSSCTKRFMASIHDALVSSSQVQITPVVYPSTTVVALSGGPGPPQVKPTSTTCKKLPSEQIAMNHQSTAKTGATINSKKVVNMPHYPNTKLNTKTNVIVIQKGHAQGVTLSHAGKEVLGKVIMGGKNLCVTGQHNNANSISVQSHHISLNNGDQTKTMLPTVNSPQSAESAYTNINFKQVVDVSANLRHDSNKNKLFSQFLERAAKLHVQHKTVIQSMNAQLRECSSIANMADRDSSLKADSAITSSMEEKQHRKNKNVNVSMNCQAVKPLDSPKSQENKEIFIRSKQIANTQDDASNNIQIENSDEDVETIDEMIDLTNPQHVEYILQEDNFKNCVLEDSRSIATINQLNEHDDS</sequence>
<accession>A0AAV2P793</accession>
<dbReference type="SMART" id="SM01191">
    <property type="entry name" value="ENT"/>
    <property type="match status" value="1"/>
</dbReference>
<feature type="compositionally biased region" description="Basic and acidic residues" evidence="3">
    <location>
        <begin position="342"/>
        <end position="354"/>
    </location>
</feature>
<evidence type="ECO:0000259" key="4">
    <source>
        <dbReference type="PROSITE" id="PS51138"/>
    </source>
</evidence>
<reference evidence="5" key="1">
    <citation type="submission" date="2024-04" db="EMBL/GenBank/DDBJ databases">
        <authorList>
            <consortium name="Molecular Ecology Group"/>
        </authorList>
    </citation>
    <scope>NUCLEOTIDE SEQUENCE</scope>
</reference>
<organism evidence="5 6">
    <name type="scientific">Lasius platythorax</name>
    <dbReference type="NCBI Taxonomy" id="488582"/>
    <lineage>
        <taxon>Eukaryota</taxon>
        <taxon>Metazoa</taxon>
        <taxon>Ecdysozoa</taxon>
        <taxon>Arthropoda</taxon>
        <taxon>Hexapoda</taxon>
        <taxon>Insecta</taxon>
        <taxon>Pterygota</taxon>
        <taxon>Neoptera</taxon>
        <taxon>Endopterygota</taxon>
        <taxon>Hymenoptera</taxon>
        <taxon>Apocrita</taxon>
        <taxon>Aculeata</taxon>
        <taxon>Formicoidea</taxon>
        <taxon>Formicidae</taxon>
        <taxon>Formicinae</taxon>
        <taxon>Lasius</taxon>
        <taxon>Lasius</taxon>
    </lineage>
</organism>
<dbReference type="InterPro" id="IPR005491">
    <property type="entry name" value="ENT_dom"/>
</dbReference>